<comment type="caution">
    <text evidence="1">The sequence shown here is derived from an EMBL/GenBank/DDBJ whole genome shotgun (WGS) entry which is preliminary data.</text>
</comment>
<organism evidence="1 2">
    <name type="scientific">Parelaphostrongylus tenuis</name>
    <name type="common">Meningeal worm</name>
    <dbReference type="NCBI Taxonomy" id="148309"/>
    <lineage>
        <taxon>Eukaryota</taxon>
        <taxon>Metazoa</taxon>
        <taxon>Ecdysozoa</taxon>
        <taxon>Nematoda</taxon>
        <taxon>Chromadorea</taxon>
        <taxon>Rhabditida</taxon>
        <taxon>Rhabditina</taxon>
        <taxon>Rhabditomorpha</taxon>
        <taxon>Strongyloidea</taxon>
        <taxon>Metastrongylidae</taxon>
        <taxon>Parelaphostrongylus</taxon>
    </lineage>
</organism>
<dbReference type="EMBL" id="JAHQIW010000633">
    <property type="protein sequence ID" value="KAJ1349256.1"/>
    <property type="molecule type" value="Genomic_DNA"/>
</dbReference>
<dbReference type="AlphaFoldDB" id="A0AAD5QJJ9"/>
<evidence type="ECO:0000313" key="2">
    <source>
        <dbReference type="Proteomes" id="UP001196413"/>
    </source>
</evidence>
<evidence type="ECO:0000313" key="1">
    <source>
        <dbReference type="EMBL" id="KAJ1349256.1"/>
    </source>
</evidence>
<reference evidence="1" key="1">
    <citation type="submission" date="2021-06" db="EMBL/GenBank/DDBJ databases">
        <title>Parelaphostrongylus tenuis whole genome reference sequence.</title>
        <authorList>
            <person name="Garwood T.J."/>
            <person name="Larsen P.A."/>
            <person name="Fountain-Jones N.M."/>
            <person name="Garbe J.R."/>
            <person name="Macchietto M.G."/>
            <person name="Kania S.A."/>
            <person name="Gerhold R.W."/>
            <person name="Richards J.E."/>
            <person name="Wolf T.M."/>
        </authorList>
    </citation>
    <scope>NUCLEOTIDE SEQUENCE</scope>
    <source>
        <strain evidence="1">MNPRO001-30</strain>
        <tissue evidence="1">Meninges</tissue>
    </source>
</reference>
<gene>
    <name evidence="1" type="ORF">KIN20_004736</name>
</gene>
<sequence length="123" mass="14072">MVADKRLVEGSRTKVDYDGMYVAFRFGPKHIMMCMTQKEKTLNDFGQSRSHEDIVIDFSDYYMTVSGVRVVAMVLTMCYSTIDLPYLMTSRHGAQLNTSHPHDISPTFTVSINLYEYLMPPSV</sequence>
<name>A0AAD5QJJ9_PARTN</name>
<dbReference type="Proteomes" id="UP001196413">
    <property type="component" value="Unassembled WGS sequence"/>
</dbReference>
<proteinExistence type="predicted"/>
<accession>A0AAD5QJJ9</accession>
<keyword evidence="2" id="KW-1185">Reference proteome</keyword>
<protein>
    <submittedName>
        <fullName evidence="1">Uncharacterized protein</fullName>
    </submittedName>
</protein>